<dbReference type="EMBL" id="CP017641">
    <property type="protein sequence ID" value="APZ92038.1"/>
    <property type="molecule type" value="Genomic_DNA"/>
</dbReference>
<evidence type="ECO:0000256" key="2">
    <source>
        <dbReference type="ARBA" id="ARBA00006706"/>
    </source>
</evidence>
<organism evidence="7 8">
    <name type="scientific">Fuerstiella marisgermanici</name>
    <dbReference type="NCBI Taxonomy" id="1891926"/>
    <lineage>
        <taxon>Bacteria</taxon>
        <taxon>Pseudomonadati</taxon>
        <taxon>Planctomycetota</taxon>
        <taxon>Planctomycetia</taxon>
        <taxon>Planctomycetales</taxon>
        <taxon>Planctomycetaceae</taxon>
        <taxon>Fuerstiella</taxon>
    </lineage>
</organism>
<evidence type="ECO:0000256" key="1">
    <source>
        <dbReference type="ARBA" id="ARBA00001946"/>
    </source>
</evidence>
<dbReference type="SFLD" id="SFLDS00005">
    <property type="entry name" value="Isoprenoid_Synthase_Type_I"/>
    <property type="match status" value="1"/>
</dbReference>
<keyword evidence="3 6" id="KW-0808">Transferase</keyword>
<dbReference type="CDD" id="cd00685">
    <property type="entry name" value="Trans_IPPS_HT"/>
    <property type="match status" value="1"/>
</dbReference>
<dbReference type="PANTHER" id="PTHR12001:SF69">
    <property type="entry name" value="ALL TRANS-POLYPRENYL-DIPHOSPHATE SYNTHASE PDSS1"/>
    <property type="match status" value="1"/>
</dbReference>
<protein>
    <submittedName>
        <fullName evidence="7">Octaprenyl-diphosphate synthase</fullName>
        <ecNumber evidence="7">2.5.1.90</ecNumber>
    </submittedName>
</protein>
<name>A0A1P8WD80_9PLAN</name>
<dbReference type="Proteomes" id="UP000187735">
    <property type="component" value="Chromosome"/>
</dbReference>
<keyword evidence="5" id="KW-0460">Magnesium</keyword>
<keyword evidence="4" id="KW-0479">Metal-binding</keyword>
<dbReference type="KEGG" id="fmr:Fuma_01642"/>
<dbReference type="InterPro" id="IPR008949">
    <property type="entry name" value="Isoprenoid_synthase_dom_sf"/>
</dbReference>
<dbReference type="RefSeq" id="WP_083731897.1">
    <property type="nucleotide sequence ID" value="NZ_CP017641.1"/>
</dbReference>
<dbReference type="EC" id="2.5.1.90" evidence="7"/>
<evidence type="ECO:0000256" key="3">
    <source>
        <dbReference type="ARBA" id="ARBA00022679"/>
    </source>
</evidence>
<proteinExistence type="inferred from homology"/>
<dbReference type="AlphaFoldDB" id="A0A1P8WD80"/>
<dbReference type="OrthoDB" id="9805316at2"/>
<dbReference type="GO" id="GO:0046872">
    <property type="term" value="F:metal ion binding"/>
    <property type="evidence" value="ECO:0007669"/>
    <property type="project" value="UniProtKB-KW"/>
</dbReference>
<evidence type="ECO:0000256" key="4">
    <source>
        <dbReference type="ARBA" id="ARBA00022723"/>
    </source>
</evidence>
<dbReference type="InterPro" id="IPR033749">
    <property type="entry name" value="Polyprenyl_synt_CS"/>
</dbReference>
<evidence type="ECO:0000256" key="6">
    <source>
        <dbReference type="RuleBase" id="RU004466"/>
    </source>
</evidence>
<comment type="similarity">
    <text evidence="2 6">Belongs to the FPP/GGPP synthase family.</text>
</comment>
<dbReference type="GO" id="GO:0106350">
    <property type="term" value="F:all-trans-octaprenyl-diphosphate synthase activity"/>
    <property type="evidence" value="ECO:0007669"/>
    <property type="project" value="UniProtKB-EC"/>
</dbReference>
<reference evidence="7 8" key="1">
    <citation type="journal article" date="2016" name="Front. Microbiol.">
        <title>Fuerstia marisgermanicae gen. nov., sp. nov., an Unusual Member of the Phylum Planctomycetes from the German Wadden Sea.</title>
        <authorList>
            <person name="Kohn T."/>
            <person name="Heuer A."/>
            <person name="Jogler M."/>
            <person name="Vollmers J."/>
            <person name="Boedeker C."/>
            <person name="Bunk B."/>
            <person name="Rast P."/>
            <person name="Borchert D."/>
            <person name="Glockner I."/>
            <person name="Freese H.M."/>
            <person name="Klenk H.P."/>
            <person name="Overmann J."/>
            <person name="Kaster A.K."/>
            <person name="Rohde M."/>
            <person name="Wiegand S."/>
            <person name="Jogler C."/>
        </authorList>
    </citation>
    <scope>NUCLEOTIDE SEQUENCE [LARGE SCALE GENOMIC DNA]</scope>
    <source>
        <strain evidence="7 8">NH11</strain>
    </source>
</reference>
<evidence type="ECO:0000256" key="5">
    <source>
        <dbReference type="ARBA" id="ARBA00022842"/>
    </source>
</evidence>
<sequence>MNASTLSASDLKKQLLEHLQGDLQAVNEVMRRKLETRSSFVSDVTQHVSRFQGKQIRPMLLLLTSRMISGRADRNAAMLAASVEMIHLATLVHDDVIDEAETRRHVTTVHRRWNTETSVLLGDYLFSKSFHLAASTGDAEACRLIGLATDRTCEGELNQSAIRVDGSTTETDYFRIIRDKTGQLFGLSCLLGARTADGNTAQQKAARRFGMRLGMAFQIADDVLDLTQTTAETGKDAGNDLQNGRLTLPLLRACQLASPETLFRNGANDRESLCEVEAVQEGIRSALETAEDLVTKSIRDLTHFPASADRSFLELIATFAVQRRS</sequence>
<keyword evidence="8" id="KW-1185">Reference proteome</keyword>
<dbReference type="STRING" id="1891926.Fuma_01642"/>
<dbReference type="PROSITE" id="PS00723">
    <property type="entry name" value="POLYPRENYL_SYNTHASE_1"/>
    <property type="match status" value="1"/>
</dbReference>
<dbReference type="Gene3D" id="1.10.600.10">
    <property type="entry name" value="Farnesyl Diphosphate Synthase"/>
    <property type="match status" value="1"/>
</dbReference>
<comment type="cofactor">
    <cofactor evidence="1">
        <name>Mg(2+)</name>
        <dbReference type="ChEBI" id="CHEBI:18420"/>
    </cofactor>
</comment>
<gene>
    <name evidence="7" type="primary">ispB</name>
    <name evidence="7" type="ORF">Fuma_01642</name>
</gene>
<accession>A0A1P8WD80</accession>
<dbReference type="PROSITE" id="PS00444">
    <property type="entry name" value="POLYPRENYL_SYNTHASE_2"/>
    <property type="match status" value="1"/>
</dbReference>
<evidence type="ECO:0000313" key="8">
    <source>
        <dbReference type="Proteomes" id="UP000187735"/>
    </source>
</evidence>
<dbReference type="PANTHER" id="PTHR12001">
    <property type="entry name" value="GERANYLGERANYL PYROPHOSPHATE SYNTHASE"/>
    <property type="match status" value="1"/>
</dbReference>
<dbReference type="SUPFAM" id="SSF48576">
    <property type="entry name" value="Terpenoid synthases"/>
    <property type="match status" value="1"/>
</dbReference>
<dbReference type="Pfam" id="PF00348">
    <property type="entry name" value="polyprenyl_synt"/>
    <property type="match status" value="1"/>
</dbReference>
<dbReference type="GO" id="GO:0008299">
    <property type="term" value="P:isoprenoid biosynthetic process"/>
    <property type="evidence" value="ECO:0007669"/>
    <property type="project" value="InterPro"/>
</dbReference>
<dbReference type="InterPro" id="IPR000092">
    <property type="entry name" value="Polyprenyl_synt"/>
</dbReference>
<evidence type="ECO:0000313" key="7">
    <source>
        <dbReference type="EMBL" id="APZ92038.1"/>
    </source>
</evidence>